<protein>
    <recommendedName>
        <fullName evidence="2">Antitoxin</fullName>
    </recommendedName>
</protein>
<reference evidence="3 4" key="1">
    <citation type="submission" date="2020-09" db="EMBL/GenBank/DDBJ databases">
        <title>Characterization of Treponema spp. from bovine digital dermatitis in Korea.</title>
        <authorList>
            <person name="Espiritu H.M."/>
            <person name="Cho Y.I."/>
            <person name="Mamuad L."/>
        </authorList>
    </citation>
    <scope>NUCLEOTIDE SEQUENCE [LARGE SCALE GENOMIC DNA]</scope>
    <source>
        <strain evidence="3 4">KS1</strain>
    </source>
</reference>
<dbReference type="EMBL" id="CP061839">
    <property type="protein sequence ID" value="QOW60156.1"/>
    <property type="molecule type" value="Genomic_DNA"/>
</dbReference>
<sequence length="79" mass="9070">MKTLPVAEVRTNFSALLKEVELGNEIGISFGRKKETIAVIVPIEEYKRIKMRKLGTLEGKVKVEFSENWTITDEEFINL</sequence>
<name>A0A7S7AW14_9SPIR</name>
<dbReference type="Gene3D" id="3.40.1620.10">
    <property type="entry name" value="YefM-like domain"/>
    <property type="match status" value="1"/>
</dbReference>
<evidence type="ECO:0000313" key="4">
    <source>
        <dbReference type="Proteomes" id="UP000593915"/>
    </source>
</evidence>
<organism evidence="3 4">
    <name type="scientific">Treponema pedis</name>
    <dbReference type="NCBI Taxonomy" id="409322"/>
    <lineage>
        <taxon>Bacteria</taxon>
        <taxon>Pseudomonadati</taxon>
        <taxon>Spirochaetota</taxon>
        <taxon>Spirochaetia</taxon>
        <taxon>Spirochaetales</taxon>
        <taxon>Treponemataceae</taxon>
        <taxon>Treponema</taxon>
    </lineage>
</organism>
<proteinExistence type="inferred from homology"/>
<accession>A0A7S7AW14</accession>
<dbReference type="RefSeq" id="WP_194075746.1">
    <property type="nucleotide sequence ID" value="NZ_CP061839.1"/>
</dbReference>
<dbReference type="InterPro" id="IPR036165">
    <property type="entry name" value="YefM-like_sf"/>
</dbReference>
<dbReference type="SUPFAM" id="SSF143120">
    <property type="entry name" value="YefM-like"/>
    <property type="match status" value="1"/>
</dbReference>
<evidence type="ECO:0000256" key="1">
    <source>
        <dbReference type="ARBA" id="ARBA00009981"/>
    </source>
</evidence>
<evidence type="ECO:0000256" key="2">
    <source>
        <dbReference type="RuleBase" id="RU362080"/>
    </source>
</evidence>
<dbReference type="Pfam" id="PF02604">
    <property type="entry name" value="PhdYeFM_antitox"/>
    <property type="match status" value="1"/>
</dbReference>
<gene>
    <name evidence="3" type="ORF">IFE08_09950</name>
</gene>
<comment type="similarity">
    <text evidence="1 2">Belongs to the phD/YefM antitoxin family.</text>
</comment>
<dbReference type="Proteomes" id="UP000593915">
    <property type="component" value="Chromosome"/>
</dbReference>
<comment type="function">
    <text evidence="2">Antitoxin component of a type II toxin-antitoxin (TA) system.</text>
</comment>
<dbReference type="InterPro" id="IPR006442">
    <property type="entry name" value="Antitoxin_Phd/YefM"/>
</dbReference>
<evidence type="ECO:0000313" key="3">
    <source>
        <dbReference type="EMBL" id="QOW60156.1"/>
    </source>
</evidence>
<dbReference type="AlphaFoldDB" id="A0A7S7AW14"/>